<keyword evidence="3 6" id="KW-0238">DNA-binding</keyword>
<name>A0A443SVZ9_9ACAR</name>
<dbReference type="VEuPathDB" id="VectorBase:LDEU000348"/>
<dbReference type="CDD" id="cd22688">
    <property type="entry name" value="FHA_FOXK"/>
    <property type="match status" value="1"/>
</dbReference>
<dbReference type="SMART" id="SM00339">
    <property type="entry name" value="FH"/>
    <property type="match status" value="1"/>
</dbReference>
<dbReference type="InterPro" id="IPR000253">
    <property type="entry name" value="FHA_dom"/>
</dbReference>
<proteinExistence type="predicted"/>
<evidence type="ECO:0000256" key="3">
    <source>
        <dbReference type="ARBA" id="ARBA00023125"/>
    </source>
</evidence>
<evidence type="ECO:0000259" key="9">
    <source>
        <dbReference type="PROSITE" id="PS50039"/>
    </source>
</evidence>
<dbReference type="InterPro" id="IPR008984">
    <property type="entry name" value="SMAD_FHA_dom_sf"/>
</dbReference>
<dbReference type="Proteomes" id="UP000288716">
    <property type="component" value="Unassembled WGS sequence"/>
</dbReference>
<dbReference type="FunFam" id="1.10.10.10:FF:000030">
    <property type="entry name" value="Forkhead box protein K2"/>
    <property type="match status" value="1"/>
</dbReference>
<accession>A0A443SVZ9</accession>
<dbReference type="AlphaFoldDB" id="A0A443SVZ9"/>
<dbReference type="SUPFAM" id="SSF46785">
    <property type="entry name" value="Winged helix' DNA-binding domain"/>
    <property type="match status" value="1"/>
</dbReference>
<gene>
    <name evidence="10" type="ORF">B4U80_01928</name>
</gene>
<dbReference type="SMART" id="SM00240">
    <property type="entry name" value="FHA"/>
    <property type="match status" value="1"/>
</dbReference>
<keyword evidence="4" id="KW-0804">Transcription</keyword>
<dbReference type="GO" id="GO:0005634">
    <property type="term" value="C:nucleus"/>
    <property type="evidence" value="ECO:0007669"/>
    <property type="project" value="UniProtKB-SubCell"/>
</dbReference>
<dbReference type="Pfam" id="PF00498">
    <property type="entry name" value="FHA"/>
    <property type="match status" value="1"/>
</dbReference>
<dbReference type="PROSITE" id="PS50039">
    <property type="entry name" value="FORK_HEAD_3"/>
    <property type="match status" value="1"/>
</dbReference>
<evidence type="ECO:0000256" key="6">
    <source>
        <dbReference type="PROSITE-ProRule" id="PRU00089"/>
    </source>
</evidence>
<dbReference type="Pfam" id="PF00250">
    <property type="entry name" value="Forkhead"/>
    <property type="match status" value="1"/>
</dbReference>
<dbReference type="Gene3D" id="1.10.10.10">
    <property type="entry name" value="Winged helix-like DNA-binding domain superfamily/Winged helix DNA-binding domain"/>
    <property type="match status" value="1"/>
</dbReference>
<dbReference type="InterPro" id="IPR001766">
    <property type="entry name" value="Fork_head_dom"/>
</dbReference>
<comment type="subcellular location">
    <subcellularLocation>
        <location evidence="1 6">Nucleus</location>
    </subcellularLocation>
</comment>
<dbReference type="PANTHER" id="PTHR45881:SF7">
    <property type="entry name" value="CHECKPOINT SUPPRESSOR 1-LIKE, ISOFORM A-RELATED"/>
    <property type="match status" value="1"/>
</dbReference>
<evidence type="ECO:0000256" key="2">
    <source>
        <dbReference type="ARBA" id="ARBA00023015"/>
    </source>
</evidence>
<dbReference type="PANTHER" id="PTHR45881">
    <property type="entry name" value="CHECKPOINT SUPPRESSOR 1-LIKE, ISOFORM A-RELATED"/>
    <property type="match status" value="1"/>
</dbReference>
<dbReference type="GO" id="GO:0000978">
    <property type="term" value="F:RNA polymerase II cis-regulatory region sequence-specific DNA binding"/>
    <property type="evidence" value="ECO:0007669"/>
    <property type="project" value="TreeGrafter"/>
</dbReference>
<feature type="region of interest" description="Disordered" evidence="7">
    <location>
        <begin position="470"/>
        <end position="490"/>
    </location>
</feature>
<protein>
    <submittedName>
        <fullName evidence="10">Forkhead box protein K1-like protein</fullName>
    </submittedName>
</protein>
<feature type="region of interest" description="Disordered" evidence="7">
    <location>
        <begin position="221"/>
        <end position="254"/>
    </location>
</feature>
<evidence type="ECO:0000259" key="8">
    <source>
        <dbReference type="PROSITE" id="PS50006"/>
    </source>
</evidence>
<dbReference type="SUPFAM" id="SSF49879">
    <property type="entry name" value="SMAD/FHA domain"/>
    <property type="match status" value="1"/>
</dbReference>
<evidence type="ECO:0000256" key="5">
    <source>
        <dbReference type="ARBA" id="ARBA00023242"/>
    </source>
</evidence>
<dbReference type="Gene3D" id="2.60.200.20">
    <property type="match status" value="1"/>
</dbReference>
<comment type="caution">
    <text evidence="10">The sequence shown here is derived from an EMBL/GenBank/DDBJ whole genome shotgun (WGS) entry which is preliminary data.</text>
</comment>
<dbReference type="GO" id="GO:0000981">
    <property type="term" value="F:DNA-binding transcription factor activity, RNA polymerase II-specific"/>
    <property type="evidence" value="ECO:0007669"/>
    <property type="project" value="TreeGrafter"/>
</dbReference>
<feature type="region of interest" description="Disordered" evidence="7">
    <location>
        <begin position="659"/>
        <end position="697"/>
    </location>
</feature>
<evidence type="ECO:0000256" key="4">
    <source>
        <dbReference type="ARBA" id="ARBA00023163"/>
    </source>
</evidence>
<dbReference type="InterPro" id="IPR018122">
    <property type="entry name" value="TF_fork_head_CS_1"/>
</dbReference>
<evidence type="ECO:0000313" key="11">
    <source>
        <dbReference type="Proteomes" id="UP000288716"/>
    </source>
</evidence>
<sequence length="697" mass="75386">MSNISEDAWALLALKSAPSSPKVAHNYFRNGHSKNPIAKLETREFEYMITQNRIIIGRNSSKVDVDVNMGHSSFISRKHIEIYYESPHFYMICNGKNGVFVDGQFQRKSAPPLLLPKTYVFGVFHCLNQMLPLMFVCTVSSLVMCTIFRSYELSLMKLYSLVNTAFCRHTTCVLRFPSTNIKLMFQSLVDENVNEQNNNNRELLRHQTKLVPLKVNIPDPSEPDFASPLPSPTGTISAANSCPTSPRAGRYRSTNNSDLQMMVAYAAAAVDEQRSFGNSTSVSMSEISNKGAALALTTNANGSNVLQGNHHEYYSVSSAPSSVAAAVGASESISNSSGEVDDTKPPYSYAQLIVQAISSAVDKQLTLSGIYSYITKNYPYYRTADKGWQNSIRHNLSLNRYFVKVPRSQEEPGKGSFWRIDPQSESKLTEQAFKRRRQRPMSCFRNQLSSRSAPASPNHLGGGIMSGLVTPESLSREPSPSPDVEGEGGQMMGPPAASFLTVPTDFKMTSKSAPGSPGVMISESGLLTGAAASHYPNKTAKIMVATQSANVVGTSNGVLVTSEKNDSEAMFNNNRSLSAPRAIAVDNNTVILQSALSASSQQPTVIVQAPPASSASVVELVTTASGSTSSVISRVYGSEGTTFITSTTNMCGVVTTPTAKRSLEDTSKAELSNSENLSVKRKKQSGGEGDEDETTVS</sequence>
<dbReference type="PROSITE" id="PS00658">
    <property type="entry name" value="FORK_HEAD_2"/>
    <property type="match status" value="1"/>
</dbReference>
<keyword evidence="2" id="KW-0805">Transcription regulation</keyword>
<dbReference type="PROSITE" id="PS50006">
    <property type="entry name" value="FHA_DOMAIN"/>
    <property type="match status" value="1"/>
</dbReference>
<dbReference type="InterPro" id="IPR030456">
    <property type="entry name" value="TF_fork_head_CS_2"/>
</dbReference>
<dbReference type="OrthoDB" id="691130at2759"/>
<dbReference type="PRINTS" id="PR00053">
    <property type="entry name" value="FORKHEAD"/>
</dbReference>
<feature type="domain" description="Fork-head" evidence="9">
    <location>
        <begin position="344"/>
        <end position="439"/>
    </location>
</feature>
<dbReference type="GO" id="GO:0045893">
    <property type="term" value="P:positive regulation of DNA-templated transcription"/>
    <property type="evidence" value="ECO:0007669"/>
    <property type="project" value="UniProtKB-ARBA"/>
</dbReference>
<dbReference type="CDD" id="cd20026">
    <property type="entry name" value="FH_FOXK"/>
    <property type="match status" value="1"/>
</dbReference>
<dbReference type="EMBL" id="NCKV01000087">
    <property type="protein sequence ID" value="RWS31695.1"/>
    <property type="molecule type" value="Genomic_DNA"/>
</dbReference>
<feature type="DNA-binding region" description="Fork-head" evidence="6">
    <location>
        <begin position="344"/>
        <end position="439"/>
    </location>
</feature>
<feature type="compositionally biased region" description="Polar residues" evidence="7">
    <location>
        <begin position="232"/>
        <end position="244"/>
    </location>
</feature>
<dbReference type="InterPro" id="IPR036390">
    <property type="entry name" value="WH_DNA-bd_sf"/>
</dbReference>
<feature type="domain" description="FHA" evidence="8">
    <location>
        <begin position="54"/>
        <end position="106"/>
    </location>
</feature>
<reference evidence="10 11" key="1">
    <citation type="journal article" date="2018" name="Gigascience">
        <title>Genomes of trombidid mites reveal novel predicted allergens and laterally-transferred genes associated with secondary metabolism.</title>
        <authorList>
            <person name="Dong X."/>
            <person name="Chaisiri K."/>
            <person name="Xia D."/>
            <person name="Armstrong S.D."/>
            <person name="Fang Y."/>
            <person name="Donnelly M.J."/>
            <person name="Kadowaki T."/>
            <person name="McGarry J.W."/>
            <person name="Darby A.C."/>
            <person name="Makepeace B.L."/>
        </authorList>
    </citation>
    <scope>NUCLEOTIDE SEQUENCE [LARGE SCALE GENOMIC DNA]</scope>
    <source>
        <strain evidence="10">UoL-UT</strain>
    </source>
</reference>
<keyword evidence="11" id="KW-1185">Reference proteome</keyword>
<dbReference type="PROSITE" id="PS00657">
    <property type="entry name" value="FORK_HEAD_1"/>
    <property type="match status" value="1"/>
</dbReference>
<evidence type="ECO:0000256" key="7">
    <source>
        <dbReference type="SAM" id="MobiDB-lite"/>
    </source>
</evidence>
<keyword evidence="5 6" id="KW-0539">Nucleus</keyword>
<evidence type="ECO:0000313" key="10">
    <source>
        <dbReference type="EMBL" id="RWS31695.1"/>
    </source>
</evidence>
<dbReference type="STRING" id="299467.A0A443SVZ9"/>
<evidence type="ECO:0000256" key="1">
    <source>
        <dbReference type="ARBA" id="ARBA00004123"/>
    </source>
</evidence>
<dbReference type="InterPro" id="IPR036388">
    <property type="entry name" value="WH-like_DNA-bd_sf"/>
</dbReference>
<feature type="compositionally biased region" description="Acidic residues" evidence="7">
    <location>
        <begin position="688"/>
        <end position="697"/>
    </location>
</feature>
<organism evidence="10 11">
    <name type="scientific">Leptotrombidium deliense</name>
    <dbReference type="NCBI Taxonomy" id="299467"/>
    <lineage>
        <taxon>Eukaryota</taxon>
        <taxon>Metazoa</taxon>
        <taxon>Ecdysozoa</taxon>
        <taxon>Arthropoda</taxon>
        <taxon>Chelicerata</taxon>
        <taxon>Arachnida</taxon>
        <taxon>Acari</taxon>
        <taxon>Acariformes</taxon>
        <taxon>Trombidiformes</taxon>
        <taxon>Prostigmata</taxon>
        <taxon>Anystina</taxon>
        <taxon>Parasitengona</taxon>
        <taxon>Trombiculoidea</taxon>
        <taxon>Trombiculidae</taxon>
        <taxon>Leptotrombidium</taxon>
    </lineage>
</organism>